<dbReference type="NCBIfam" id="TIGR02227">
    <property type="entry name" value="sigpep_I_bact"/>
    <property type="match status" value="1"/>
</dbReference>
<comment type="similarity">
    <text evidence="2 7">Belongs to the peptidase S26 family.</text>
</comment>
<proteinExistence type="inferred from homology"/>
<comment type="subcellular location">
    <subcellularLocation>
        <location evidence="7">Membrane</location>
        <topology evidence="7">Multi-pass membrane protein</topology>
    </subcellularLocation>
</comment>
<dbReference type="EC" id="3.4.21.89" evidence="3 7"/>
<protein>
    <recommendedName>
        <fullName evidence="4 7">Signal peptidase I</fullName>
        <ecNumber evidence="3 7">3.4.21.89</ecNumber>
    </recommendedName>
</protein>
<feature type="active site" evidence="6">
    <location>
        <position position="42"/>
    </location>
</feature>
<dbReference type="InterPro" id="IPR019533">
    <property type="entry name" value="Peptidase_S26"/>
</dbReference>
<dbReference type="GO" id="GO:0016020">
    <property type="term" value="C:membrane"/>
    <property type="evidence" value="ECO:0007669"/>
    <property type="project" value="UniProtKB-SubCell"/>
</dbReference>
<comment type="caution">
    <text evidence="9">The sequence shown here is derived from an EMBL/GenBank/DDBJ whole genome shotgun (WGS) entry which is preliminary data.</text>
</comment>
<dbReference type="InterPro" id="IPR000223">
    <property type="entry name" value="Pept_S26A_signal_pept_1"/>
</dbReference>
<evidence type="ECO:0000256" key="3">
    <source>
        <dbReference type="ARBA" id="ARBA00013208"/>
    </source>
</evidence>
<feature type="domain" description="Peptidase S26" evidence="8">
    <location>
        <begin position="12"/>
        <end position="217"/>
    </location>
</feature>
<dbReference type="Proteomes" id="UP000219327">
    <property type="component" value="Unassembled WGS sequence"/>
</dbReference>
<dbReference type="PRINTS" id="PR00727">
    <property type="entry name" value="LEADERPTASE"/>
</dbReference>
<gene>
    <name evidence="9" type="primary">lepB</name>
    <name evidence="9" type="ORF">CNE99_08610</name>
</gene>
<name>A0A2A5WLV9_9GAMM</name>
<evidence type="ECO:0000313" key="9">
    <source>
        <dbReference type="EMBL" id="PDH37096.1"/>
    </source>
</evidence>
<dbReference type="CDD" id="cd06530">
    <property type="entry name" value="S26_SPase_I"/>
    <property type="match status" value="1"/>
</dbReference>
<evidence type="ECO:0000256" key="5">
    <source>
        <dbReference type="ARBA" id="ARBA00022801"/>
    </source>
</evidence>
<dbReference type="PANTHER" id="PTHR43390:SF1">
    <property type="entry name" value="CHLOROPLAST PROCESSING PEPTIDASE"/>
    <property type="match status" value="1"/>
</dbReference>
<accession>A0A2A5WLV9</accession>
<evidence type="ECO:0000313" key="10">
    <source>
        <dbReference type="Proteomes" id="UP000219327"/>
    </source>
</evidence>
<dbReference type="GO" id="GO:0009003">
    <property type="term" value="F:signal peptidase activity"/>
    <property type="evidence" value="ECO:0007669"/>
    <property type="project" value="UniProtKB-EC"/>
</dbReference>
<sequence length="239" mass="27083">MPSFFIRLKQWWDYWRTLLLLLVAMLLFRSAIADWNQVPTPSMLPTILPGDRVVVNKLAYQLRVPFTNVHLMRWEHPKSGEIVTFESPSDGTLLIKRVIGEPGDIVTMRANQLFINGAPAVYSNLSADVVSQLSDRDQRGYRFFSEELAGIGDESADPASHAVMLLPSLPNETNSFGPITVPDDHYLMLGDNRDNSSDSRRIGFVSRDLISGRAHTVAFSVDYDDYYLPRESRFMLTLD</sequence>
<dbReference type="SUPFAM" id="SSF51306">
    <property type="entry name" value="LexA/Signal peptidase"/>
    <property type="match status" value="1"/>
</dbReference>
<evidence type="ECO:0000256" key="6">
    <source>
        <dbReference type="PIRSR" id="PIRSR600223-1"/>
    </source>
</evidence>
<evidence type="ECO:0000256" key="2">
    <source>
        <dbReference type="ARBA" id="ARBA00009370"/>
    </source>
</evidence>
<keyword evidence="7" id="KW-0645">Protease</keyword>
<evidence type="ECO:0000256" key="1">
    <source>
        <dbReference type="ARBA" id="ARBA00000677"/>
    </source>
</evidence>
<comment type="catalytic activity">
    <reaction evidence="1 7">
        <text>Cleavage of hydrophobic, N-terminal signal or leader sequences from secreted and periplasmic proteins.</text>
        <dbReference type="EC" id="3.4.21.89"/>
    </reaction>
</comment>
<dbReference type="InterPro" id="IPR019758">
    <property type="entry name" value="Pept_S26A_signal_pept_1_CS"/>
</dbReference>
<dbReference type="GO" id="GO:0006465">
    <property type="term" value="P:signal peptide processing"/>
    <property type="evidence" value="ECO:0007669"/>
    <property type="project" value="InterPro"/>
</dbReference>
<reference evidence="9 10" key="1">
    <citation type="submission" date="2017-08" db="EMBL/GenBank/DDBJ databases">
        <title>Fine stratification of microbial communities through a metagenomic profile of the photic zone.</title>
        <authorList>
            <person name="Haro-Moreno J.M."/>
            <person name="Lopez-Perez M."/>
            <person name="De La Torre J."/>
            <person name="Picazo A."/>
            <person name="Camacho A."/>
            <person name="Rodriguez-Valera F."/>
        </authorList>
    </citation>
    <scope>NUCLEOTIDE SEQUENCE [LARGE SCALE GENOMIC DNA]</scope>
    <source>
        <strain evidence="9">MED-G24</strain>
    </source>
</reference>
<dbReference type="PANTHER" id="PTHR43390">
    <property type="entry name" value="SIGNAL PEPTIDASE I"/>
    <property type="match status" value="1"/>
</dbReference>
<feature type="active site" evidence="6">
    <location>
        <position position="96"/>
    </location>
</feature>
<dbReference type="PROSITE" id="PS00760">
    <property type="entry name" value="SPASE_I_2"/>
    <property type="match status" value="1"/>
</dbReference>
<dbReference type="PROSITE" id="PS00761">
    <property type="entry name" value="SPASE_I_3"/>
    <property type="match status" value="1"/>
</dbReference>
<dbReference type="Gene3D" id="2.10.109.10">
    <property type="entry name" value="Umud Fragment, subunit A"/>
    <property type="match status" value="1"/>
</dbReference>
<evidence type="ECO:0000256" key="7">
    <source>
        <dbReference type="RuleBase" id="RU362042"/>
    </source>
</evidence>
<evidence type="ECO:0000256" key="4">
    <source>
        <dbReference type="ARBA" id="ARBA00019232"/>
    </source>
</evidence>
<organism evidence="9 10">
    <name type="scientific">OM182 bacterium MED-G24</name>
    <dbReference type="NCBI Taxonomy" id="1986255"/>
    <lineage>
        <taxon>Bacteria</taxon>
        <taxon>Pseudomonadati</taxon>
        <taxon>Pseudomonadota</taxon>
        <taxon>Gammaproteobacteria</taxon>
        <taxon>OMG group</taxon>
        <taxon>OM182 clade</taxon>
    </lineage>
</organism>
<dbReference type="InterPro" id="IPR019757">
    <property type="entry name" value="Pept_S26A_signal_pept_1_Lys-AS"/>
</dbReference>
<dbReference type="Pfam" id="PF10502">
    <property type="entry name" value="Peptidase_S26"/>
    <property type="match status" value="1"/>
</dbReference>
<evidence type="ECO:0000259" key="8">
    <source>
        <dbReference type="Pfam" id="PF10502"/>
    </source>
</evidence>
<dbReference type="InterPro" id="IPR036286">
    <property type="entry name" value="LexA/Signal_pep-like_sf"/>
</dbReference>
<keyword evidence="5 7" id="KW-0378">Hydrolase</keyword>
<dbReference type="AlphaFoldDB" id="A0A2A5WLV9"/>
<dbReference type="GO" id="GO:0004252">
    <property type="term" value="F:serine-type endopeptidase activity"/>
    <property type="evidence" value="ECO:0007669"/>
    <property type="project" value="InterPro"/>
</dbReference>
<dbReference type="EMBL" id="NTKD01000053">
    <property type="protein sequence ID" value="PDH37096.1"/>
    <property type="molecule type" value="Genomic_DNA"/>
</dbReference>